<evidence type="ECO:0000313" key="2">
    <source>
        <dbReference type="EMBL" id="SDU84019.1"/>
    </source>
</evidence>
<keyword evidence="1" id="KW-0812">Transmembrane</keyword>
<keyword evidence="1" id="KW-0472">Membrane</keyword>
<keyword evidence="1" id="KW-1133">Transmembrane helix</keyword>
<accession>A0A1H2LSW3</accession>
<feature type="transmembrane region" description="Helical" evidence="1">
    <location>
        <begin position="7"/>
        <end position="29"/>
    </location>
</feature>
<sequence>MITHARWLMGTAALFNWSVVLGFLFLNTQLGVLLHLDSSSGSNLAMRDLALALVATFGIAYFFAAINPVRGRPYIVLGAVGKAFASLTIFIHWLAGNIGWQLPVLLLGDVLYSLLFIHFLRRY</sequence>
<organism evidence="2 3">
    <name type="scientific">Pseudomonas sihuiensis</name>
    <dbReference type="NCBI Taxonomy" id="1274359"/>
    <lineage>
        <taxon>Bacteria</taxon>
        <taxon>Pseudomonadati</taxon>
        <taxon>Pseudomonadota</taxon>
        <taxon>Gammaproteobacteria</taxon>
        <taxon>Pseudomonadales</taxon>
        <taxon>Pseudomonadaceae</taxon>
        <taxon>Pseudomonas</taxon>
    </lineage>
</organism>
<feature type="transmembrane region" description="Helical" evidence="1">
    <location>
        <begin position="49"/>
        <end position="67"/>
    </location>
</feature>
<gene>
    <name evidence="2" type="ORF">SAMN05216363_2151</name>
</gene>
<reference evidence="3" key="1">
    <citation type="submission" date="2016-10" db="EMBL/GenBank/DDBJ databases">
        <authorList>
            <person name="Varghese N."/>
            <person name="Submissions S."/>
        </authorList>
    </citation>
    <scope>NUCLEOTIDE SEQUENCE [LARGE SCALE GENOMIC DNA]</scope>
    <source>
        <strain evidence="3">KCTC 32246</strain>
    </source>
</reference>
<protein>
    <recommendedName>
        <fullName evidence="4">DoxX-like family protein</fullName>
    </recommendedName>
</protein>
<evidence type="ECO:0000256" key="1">
    <source>
        <dbReference type="SAM" id="Phobius"/>
    </source>
</evidence>
<evidence type="ECO:0000313" key="3">
    <source>
        <dbReference type="Proteomes" id="UP000198675"/>
    </source>
</evidence>
<dbReference type="RefSeq" id="WP_092376508.1">
    <property type="nucleotide sequence ID" value="NZ_LT629797.1"/>
</dbReference>
<dbReference type="AlphaFoldDB" id="A0A1H2LSW3"/>
<feature type="transmembrane region" description="Helical" evidence="1">
    <location>
        <begin position="100"/>
        <end position="120"/>
    </location>
</feature>
<proteinExistence type="predicted"/>
<name>A0A1H2LSW3_9PSED</name>
<evidence type="ECO:0008006" key="4">
    <source>
        <dbReference type="Google" id="ProtNLM"/>
    </source>
</evidence>
<feature type="transmembrane region" description="Helical" evidence="1">
    <location>
        <begin position="74"/>
        <end position="94"/>
    </location>
</feature>
<keyword evidence="3" id="KW-1185">Reference proteome</keyword>
<dbReference type="EMBL" id="LT629797">
    <property type="protein sequence ID" value="SDU84019.1"/>
    <property type="molecule type" value="Genomic_DNA"/>
</dbReference>
<dbReference type="Proteomes" id="UP000198675">
    <property type="component" value="Chromosome I"/>
</dbReference>